<dbReference type="Proteomes" id="UP000887013">
    <property type="component" value="Unassembled WGS sequence"/>
</dbReference>
<protein>
    <submittedName>
        <fullName evidence="1">Uncharacterized protein</fullName>
    </submittedName>
</protein>
<proteinExistence type="predicted"/>
<accession>A0A8X6MWG4</accession>
<keyword evidence="2" id="KW-1185">Reference proteome</keyword>
<reference evidence="1" key="1">
    <citation type="submission" date="2020-08" db="EMBL/GenBank/DDBJ databases">
        <title>Multicomponent nature underlies the extraordinary mechanical properties of spider dragline silk.</title>
        <authorList>
            <person name="Kono N."/>
            <person name="Nakamura H."/>
            <person name="Mori M."/>
            <person name="Yoshida Y."/>
            <person name="Ohtoshi R."/>
            <person name="Malay A.D."/>
            <person name="Moran D.A.P."/>
            <person name="Tomita M."/>
            <person name="Numata K."/>
            <person name="Arakawa K."/>
        </authorList>
    </citation>
    <scope>NUCLEOTIDE SEQUENCE</scope>
</reference>
<name>A0A8X6MWG4_NEPPI</name>
<organism evidence="1 2">
    <name type="scientific">Nephila pilipes</name>
    <name type="common">Giant wood spider</name>
    <name type="synonym">Nephila maculata</name>
    <dbReference type="NCBI Taxonomy" id="299642"/>
    <lineage>
        <taxon>Eukaryota</taxon>
        <taxon>Metazoa</taxon>
        <taxon>Ecdysozoa</taxon>
        <taxon>Arthropoda</taxon>
        <taxon>Chelicerata</taxon>
        <taxon>Arachnida</taxon>
        <taxon>Araneae</taxon>
        <taxon>Araneomorphae</taxon>
        <taxon>Entelegynae</taxon>
        <taxon>Araneoidea</taxon>
        <taxon>Nephilidae</taxon>
        <taxon>Nephila</taxon>
    </lineage>
</organism>
<dbReference type="AlphaFoldDB" id="A0A8X6MWG4"/>
<evidence type="ECO:0000313" key="1">
    <source>
        <dbReference type="EMBL" id="GFS81485.1"/>
    </source>
</evidence>
<sequence length="105" mass="12050">MIAAVKQKILAIKSNEIPFTRKLQTVYGDSQQNLVAEEAKPEVKIYGLINCWWRMPGNQLNPEIQWMRWVVVRFGVVLISVSIKLPTSMRSVNHEEPFSTIGSQH</sequence>
<evidence type="ECO:0000313" key="2">
    <source>
        <dbReference type="Proteomes" id="UP000887013"/>
    </source>
</evidence>
<comment type="caution">
    <text evidence="1">The sequence shown here is derived from an EMBL/GenBank/DDBJ whole genome shotgun (WGS) entry which is preliminary data.</text>
</comment>
<gene>
    <name evidence="1" type="ORF">NPIL_681641</name>
</gene>
<dbReference type="EMBL" id="BMAW01051606">
    <property type="protein sequence ID" value="GFS81485.1"/>
    <property type="molecule type" value="Genomic_DNA"/>
</dbReference>